<reference evidence="1" key="3">
    <citation type="journal article" date="2017" name="Nature">
        <title>Genome sequence of the progenitor of the wheat D genome Aegilops tauschii.</title>
        <authorList>
            <person name="Luo M.C."/>
            <person name="Gu Y.Q."/>
            <person name="Puiu D."/>
            <person name="Wang H."/>
            <person name="Twardziok S.O."/>
            <person name="Deal K.R."/>
            <person name="Huo N."/>
            <person name="Zhu T."/>
            <person name="Wang L."/>
            <person name="Wang Y."/>
            <person name="McGuire P.E."/>
            <person name="Liu S."/>
            <person name="Long H."/>
            <person name="Ramasamy R.K."/>
            <person name="Rodriguez J.C."/>
            <person name="Van S.L."/>
            <person name="Yuan L."/>
            <person name="Wang Z."/>
            <person name="Xia Z."/>
            <person name="Xiao L."/>
            <person name="Anderson O.D."/>
            <person name="Ouyang S."/>
            <person name="Liang Y."/>
            <person name="Zimin A.V."/>
            <person name="Pertea G."/>
            <person name="Qi P."/>
            <person name="Bennetzen J.L."/>
            <person name="Dai X."/>
            <person name="Dawson M.W."/>
            <person name="Muller H.G."/>
            <person name="Kugler K."/>
            <person name="Rivarola-Duarte L."/>
            <person name="Spannagl M."/>
            <person name="Mayer K.F.X."/>
            <person name="Lu F.H."/>
            <person name="Bevan M.W."/>
            <person name="Leroy P."/>
            <person name="Li P."/>
            <person name="You F.M."/>
            <person name="Sun Q."/>
            <person name="Liu Z."/>
            <person name="Lyons E."/>
            <person name="Wicker T."/>
            <person name="Salzberg S.L."/>
            <person name="Devos K.M."/>
            <person name="Dvorak J."/>
        </authorList>
    </citation>
    <scope>NUCLEOTIDE SEQUENCE [LARGE SCALE GENOMIC DNA]</scope>
    <source>
        <strain evidence="1">cv. AL8/78</strain>
    </source>
</reference>
<name>A0A453II72_AEGTS</name>
<organism evidence="1 2">
    <name type="scientific">Aegilops tauschii subsp. strangulata</name>
    <name type="common">Goatgrass</name>
    <dbReference type="NCBI Taxonomy" id="200361"/>
    <lineage>
        <taxon>Eukaryota</taxon>
        <taxon>Viridiplantae</taxon>
        <taxon>Streptophyta</taxon>
        <taxon>Embryophyta</taxon>
        <taxon>Tracheophyta</taxon>
        <taxon>Spermatophyta</taxon>
        <taxon>Magnoliopsida</taxon>
        <taxon>Liliopsida</taxon>
        <taxon>Poales</taxon>
        <taxon>Poaceae</taxon>
        <taxon>BOP clade</taxon>
        <taxon>Pooideae</taxon>
        <taxon>Triticodae</taxon>
        <taxon>Triticeae</taxon>
        <taxon>Triticinae</taxon>
        <taxon>Aegilops</taxon>
    </lineage>
</organism>
<accession>A0A453II72</accession>
<dbReference type="EnsemblPlants" id="AET4Gv20570900.17">
    <property type="protein sequence ID" value="AET4Gv20570900.17"/>
    <property type="gene ID" value="AET4Gv20570900"/>
</dbReference>
<protein>
    <submittedName>
        <fullName evidence="1">Uncharacterized protein</fullName>
    </submittedName>
</protein>
<dbReference type="Proteomes" id="UP000015105">
    <property type="component" value="Chromosome 4D"/>
</dbReference>
<evidence type="ECO:0000313" key="1">
    <source>
        <dbReference type="EnsemblPlants" id="AET4Gv20570900.17"/>
    </source>
</evidence>
<evidence type="ECO:0000313" key="2">
    <source>
        <dbReference type="Proteomes" id="UP000015105"/>
    </source>
</evidence>
<reference evidence="2" key="1">
    <citation type="journal article" date="2014" name="Science">
        <title>Ancient hybridizations among the ancestral genomes of bread wheat.</title>
        <authorList>
            <consortium name="International Wheat Genome Sequencing Consortium,"/>
            <person name="Marcussen T."/>
            <person name="Sandve S.R."/>
            <person name="Heier L."/>
            <person name="Spannagl M."/>
            <person name="Pfeifer M."/>
            <person name="Jakobsen K.S."/>
            <person name="Wulff B.B."/>
            <person name="Steuernagel B."/>
            <person name="Mayer K.F."/>
            <person name="Olsen O.A."/>
        </authorList>
    </citation>
    <scope>NUCLEOTIDE SEQUENCE [LARGE SCALE GENOMIC DNA]</scope>
    <source>
        <strain evidence="2">cv. AL8/78</strain>
    </source>
</reference>
<reference evidence="2" key="2">
    <citation type="journal article" date="2017" name="Nat. Plants">
        <title>The Aegilops tauschii genome reveals multiple impacts of transposons.</title>
        <authorList>
            <person name="Zhao G."/>
            <person name="Zou C."/>
            <person name="Li K."/>
            <person name="Wang K."/>
            <person name="Li T."/>
            <person name="Gao L."/>
            <person name="Zhang X."/>
            <person name="Wang H."/>
            <person name="Yang Z."/>
            <person name="Liu X."/>
            <person name="Jiang W."/>
            <person name="Mao L."/>
            <person name="Kong X."/>
            <person name="Jiao Y."/>
            <person name="Jia J."/>
        </authorList>
    </citation>
    <scope>NUCLEOTIDE SEQUENCE [LARGE SCALE GENOMIC DNA]</scope>
    <source>
        <strain evidence="2">cv. AL8/78</strain>
    </source>
</reference>
<keyword evidence="2" id="KW-1185">Reference proteome</keyword>
<reference evidence="1" key="4">
    <citation type="submission" date="2019-03" db="UniProtKB">
        <authorList>
            <consortium name="EnsemblPlants"/>
        </authorList>
    </citation>
    <scope>IDENTIFICATION</scope>
</reference>
<sequence length="30" mass="3467">MHVYALRCIMLIPVGGTTLHNMLYVNFVLF</sequence>
<proteinExistence type="predicted"/>
<dbReference type="AlphaFoldDB" id="A0A453II72"/>
<reference evidence="1" key="5">
    <citation type="journal article" date="2021" name="G3 (Bethesda)">
        <title>Aegilops tauschii genome assembly Aet v5.0 features greater sequence contiguity and improved annotation.</title>
        <authorList>
            <person name="Wang L."/>
            <person name="Zhu T."/>
            <person name="Rodriguez J.C."/>
            <person name="Deal K.R."/>
            <person name="Dubcovsky J."/>
            <person name="McGuire P.E."/>
            <person name="Lux T."/>
            <person name="Spannagl M."/>
            <person name="Mayer K.F.X."/>
            <person name="Baldrich P."/>
            <person name="Meyers B.C."/>
            <person name="Huo N."/>
            <person name="Gu Y.Q."/>
            <person name="Zhou H."/>
            <person name="Devos K.M."/>
            <person name="Bennetzen J.L."/>
            <person name="Unver T."/>
            <person name="Budak H."/>
            <person name="Gulick P.J."/>
            <person name="Galiba G."/>
            <person name="Kalapos B."/>
            <person name="Nelson D.R."/>
            <person name="Li P."/>
            <person name="You F.M."/>
            <person name="Luo M.C."/>
            <person name="Dvorak J."/>
        </authorList>
    </citation>
    <scope>NUCLEOTIDE SEQUENCE [LARGE SCALE GENOMIC DNA]</scope>
    <source>
        <strain evidence="1">cv. AL8/78</strain>
    </source>
</reference>
<dbReference type="Gramene" id="AET4Gv20570900.17">
    <property type="protein sequence ID" value="AET4Gv20570900.17"/>
    <property type="gene ID" value="AET4Gv20570900"/>
</dbReference>